<evidence type="ECO:0000259" key="4">
    <source>
        <dbReference type="Pfam" id="PF00291"/>
    </source>
</evidence>
<dbReference type="PANTHER" id="PTHR10314">
    <property type="entry name" value="CYSTATHIONINE BETA-SYNTHASE"/>
    <property type="match status" value="1"/>
</dbReference>
<dbReference type="SUPFAM" id="SSF53686">
    <property type="entry name" value="Tryptophan synthase beta subunit-like PLP-dependent enzymes"/>
    <property type="match status" value="1"/>
</dbReference>
<keyword evidence="5" id="KW-0456">Lyase</keyword>
<evidence type="ECO:0000313" key="5">
    <source>
        <dbReference type="EMBL" id="ASI99907.1"/>
    </source>
</evidence>
<gene>
    <name evidence="5" type="ORF">A3L02_03195</name>
</gene>
<evidence type="ECO:0000256" key="2">
    <source>
        <dbReference type="ARBA" id="ARBA00008639"/>
    </source>
</evidence>
<dbReference type="AlphaFoldDB" id="A0A218P4Q3"/>
<dbReference type="EMBL" id="CP014854">
    <property type="protein sequence ID" value="ASI99907.1"/>
    <property type="molecule type" value="Genomic_DNA"/>
</dbReference>
<dbReference type="GO" id="GO:0016846">
    <property type="term" value="F:carbon-sulfur lyase activity"/>
    <property type="evidence" value="ECO:0007669"/>
    <property type="project" value="UniProtKB-ARBA"/>
</dbReference>
<sequence length="284" mass="30379">MLEDLLGVGEIYVDYEGGNPTGTHKDRIARAHVEKALEEGFSGITVGTCGNYGASIAYHAAIHGLRAVVFVPAGYTNARLPEMRSLGAEVVEVPGSYEDAVEASRHFALLTGFYDANPGSNREVDFKAYSDMAVGIASRVRPTAVFVPLGNGTTLSGLWKGFRGLGITPTMVGVTTAFGNEILRRFYGESEGDFAETVFNEPLVSERSFDAEEALEAIKESRGYVFGFPDDVALRYTELLRSTAGINPLPASALVLAGLVKFVRKFGITDGRFVLVVTGGVHVG</sequence>
<evidence type="ECO:0000313" key="6">
    <source>
        <dbReference type="Proteomes" id="UP000197156"/>
    </source>
</evidence>
<dbReference type="Gene3D" id="3.40.50.1100">
    <property type="match status" value="2"/>
</dbReference>
<dbReference type="Proteomes" id="UP000197156">
    <property type="component" value="Chromosome"/>
</dbReference>
<proteinExistence type="inferred from homology"/>
<accession>A0A218P4Q3</accession>
<keyword evidence="3" id="KW-0663">Pyridoxal phosphate</keyword>
<dbReference type="KEGG" id="tce:A3L02_03195"/>
<dbReference type="NCBIfam" id="NF004996">
    <property type="entry name" value="PRK06381.1"/>
    <property type="match status" value="1"/>
</dbReference>
<comment type="similarity">
    <text evidence="2">Belongs to the ACC deaminase/D-cysteine desulfhydrase family.</text>
</comment>
<reference evidence="5 6" key="1">
    <citation type="submission" date="2016-03" db="EMBL/GenBank/DDBJ databases">
        <title>Complete genome sequence of Thermococcus celer.</title>
        <authorList>
            <person name="Oger P.M."/>
        </authorList>
    </citation>
    <scope>NUCLEOTIDE SEQUENCE [LARGE SCALE GENOMIC DNA]</scope>
    <source>
        <strain evidence="5 6">Vu 13</strain>
    </source>
</reference>
<name>A0A218P4Q3_THECE</name>
<dbReference type="InterPro" id="IPR036052">
    <property type="entry name" value="TrpB-like_PALP_sf"/>
</dbReference>
<dbReference type="Pfam" id="PF00291">
    <property type="entry name" value="PALP"/>
    <property type="match status" value="1"/>
</dbReference>
<comment type="cofactor">
    <cofactor evidence="1">
        <name>pyridoxal 5'-phosphate</name>
        <dbReference type="ChEBI" id="CHEBI:597326"/>
    </cofactor>
</comment>
<dbReference type="PIRSF" id="PIRSF006278">
    <property type="entry name" value="ACCD_DCysDesulf"/>
    <property type="match status" value="1"/>
</dbReference>
<organism evidence="5 6">
    <name type="scientific">Thermococcus celer Vu 13 = JCM 8558</name>
    <dbReference type="NCBI Taxonomy" id="1293037"/>
    <lineage>
        <taxon>Archaea</taxon>
        <taxon>Methanobacteriati</taxon>
        <taxon>Methanobacteriota</taxon>
        <taxon>Thermococci</taxon>
        <taxon>Thermococcales</taxon>
        <taxon>Thermococcaceae</taxon>
        <taxon>Thermococcus</taxon>
    </lineage>
</organism>
<dbReference type="InterPro" id="IPR001926">
    <property type="entry name" value="TrpB-like_PALP"/>
</dbReference>
<evidence type="ECO:0000256" key="3">
    <source>
        <dbReference type="ARBA" id="ARBA00022898"/>
    </source>
</evidence>
<protein>
    <submittedName>
        <fullName evidence="5">PLP-dependent lyase/thiolase</fullName>
    </submittedName>
</protein>
<keyword evidence="6" id="KW-1185">Reference proteome</keyword>
<evidence type="ECO:0000256" key="1">
    <source>
        <dbReference type="ARBA" id="ARBA00001933"/>
    </source>
</evidence>
<dbReference type="InterPro" id="IPR050214">
    <property type="entry name" value="Cys_Synth/Cystath_Beta-Synth"/>
</dbReference>
<feature type="domain" description="Tryptophan synthase beta chain-like PALP" evidence="4">
    <location>
        <begin position="3"/>
        <end position="279"/>
    </location>
</feature>
<dbReference type="InterPro" id="IPR027278">
    <property type="entry name" value="ACCD_DCysDesulf"/>
</dbReference>